<proteinExistence type="predicted"/>
<evidence type="ECO:0000256" key="2">
    <source>
        <dbReference type="ARBA" id="ARBA00022643"/>
    </source>
</evidence>
<name>A0A6A7K7K1_9FIRM</name>
<evidence type="ECO:0000313" key="5">
    <source>
        <dbReference type="Proteomes" id="UP000440004"/>
    </source>
</evidence>
<keyword evidence="2" id="KW-0288">FMN</keyword>
<keyword evidence="1" id="KW-0285">Flavoprotein</keyword>
<dbReference type="EMBL" id="WHNX01000007">
    <property type="protein sequence ID" value="MPW25376.1"/>
    <property type="molecule type" value="Genomic_DNA"/>
</dbReference>
<dbReference type="PANTHER" id="PTHR43278:SF4">
    <property type="entry name" value="NAD(P)H-DEPENDENT FMN-CONTAINING OXIDOREDUCTASE YWQN-RELATED"/>
    <property type="match status" value="1"/>
</dbReference>
<keyword evidence="5" id="KW-1185">Reference proteome</keyword>
<organism evidence="4 5">
    <name type="scientific">Alkalibaculum sporogenes</name>
    <dbReference type="NCBI Taxonomy" id="2655001"/>
    <lineage>
        <taxon>Bacteria</taxon>
        <taxon>Bacillati</taxon>
        <taxon>Bacillota</taxon>
        <taxon>Clostridia</taxon>
        <taxon>Eubacteriales</taxon>
        <taxon>Eubacteriaceae</taxon>
        <taxon>Alkalibaculum</taxon>
    </lineage>
</organism>
<evidence type="ECO:0000256" key="1">
    <source>
        <dbReference type="ARBA" id="ARBA00022630"/>
    </source>
</evidence>
<gene>
    <name evidence="4" type="ORF">GC105_06205</name>
</gene>
<accession>A0A6A7K7K1</accession>
<feature type="domain" description="NADPH-dependent FMN reductase-like" evidence="3">
    <location>
        <begin position="1"/>
        <end position="131"/>
    </location>
</feature>
<protein>
    <recommendedName>
        <fullName evidence="3">NADPH-dependent FMN reductase-like domain-containing protein</fullName>
    </recommendedName>
</protein>
<dbReference type="InterPro" id="IPR051796">
    <property type="entry name" value="ISF_SsuE-like"/>
</dbReference>
<evidence type="ECO:0000313" key="4">
    <source>
        <dbReference type="EMBL" id="MPW25376.1"/>
    </source>
</evidence>
<dbReference type="Pfam" id="PF03358">
    <property type="entry name" value="FMN_red"/>
    <property type="match status" value="1"/>
</dbReference>
<comment type="caution">
    <text evidence="4">The sequence shown here is derived from an EMBL/GenBank/DDBJ whole genome shotgun (WGS) entry which is preliminary data.</text>
</comment>
<dbReference type="GO" id="GO:0016491">
    <property type="term" value="F:oxidoreductase activity"/>
    <property type="evidence" value="ECO:0007669"/>
    <property type="project" value="InterPro"/>
</dbReference>
<dbReference type="Gene3D" id="3.40.50.360">
    <property type="match status" value="1"/>
</dbReference>
<reference evidence="4 5" key="1">
    <citation type="submission" date="2019-10" db="EMBL/GenBank/DDBJ databases">
        <title>Alkalibaculum tamaniensis sp.nov., a new alkaliphilic acetogen, isolated on methoxylated aromatics from a mud volcano.</title>
        <authorList>
            <person name="Khomyakova M.A."/>
            <person name="Merkel A.Y."/>
            <person name="Bonch-Osmolovskaya E.A."/>
            <person name="Slobodkin A.I."/>
        </authorList>
    </citation>
    <scope>NUCLEOTIDE SEQUENCE [LARGE SCALE GENOMIC DNA]</scope>
    <source>
        <strain evidence="4 5">M08DMB</strain>
    </source>
</reference>
<dbReference type="RefSeq" id="WP_152802817.1">
    <property type="nucleotide sequence ID" value="NZ_WHNX01000007.1"/>
</dbReference>
<sequence>MKIFALMCSHRKKKNTEHVLDYFLDGFSGEHQIVKKRLVDQNIKVCIACEYCKKNLGKCIHDDDMNEIIQDMLGSDLIVIASPLYFNSVTSLYKIMIDRTQTLYNAWYHLKEPLFKSKKPVVFLSVGGSRSYKNQFQGIIVETEHFLTNINGKVLDFIKYNNSDRVSLINNEEAKMELIAKAKTIEEMVIDNSWQ</sequence>
<dbReference type="SUPFAM" id="SSF52218">
    <property type="entry name" value="Flavoproteins"/>
    <property type="match status" value="1"/>
</dbReference>
<evidence type="ECO:0000259" key="3">
    <source>
        <dbReference type="Pfam" id="PF03358"/>
    </source>
</evidence>
<dbReference type="PANTHER" id="PTHR43278">
    <property type="entry name" value="NAD(P)H-DEPENDENT FMN-CONTAINING OXIDOREDUCTASE YWQN-RELATED"/>
    <property type="match status" value="1"/>
</dbReference>
<dbReference type="InterPro" id="IPR029039">
    <property type="entry name" value="Flavoprotein-like_sf"/>
</dbReference>
<dbReference type="InterPro" id="IPR005025">
    <property type="entry name" value="FMN_Rdtase-like_dom"/>
</dbReference>
<dbReference type="AlphaFoldDB" id="A0A6A7K7K1"/>
<dbReference type="Proteomes" id="UP000440004">
    <property type="component" value="Unassembled WGS sequence"/>
</dbReference>